<keyword evidence="2" id="KW-0805">Transcription regulation</keyword>
<dbReference type="EMBL" id="BPVZ01000028">
    <property type="protein sequence ID" value="GKV07933.1"/>
    <property type="molecule type" value="Genomic_DNA"/>
</dbReference>
<evidence type="ECO:0000313" key="5">
    <source>
        <dbReference type="Proteomes" id="UP001054252"/>
    </source>
</evidence>
<evidence type="ECO:0000256" key="3">
    <source>
        <dbReference type="ARBA" id="ARBA00022946"/>
    </source>
</evidence>
<dbReference type="PANTHER" id="PTHR13068">
    <property type="entry name" value="CGI-12 PROTEIN-RELATED"/>
    <property type="match status" value="1"/>
</dbReference>
<name>A0AAV5J5W9_9ROSI</name>
<evidence type="ECO:0000313" key="4">
    <source>
        <dbReference type="EMBL" id="GKV07933.1"/>
    </source>
</evidence>
<accession>A0AAV5J5W9</accession>
<comment type="caution">
    <text evidence="4">The sequence shown here is derived from an EMBL/GenBank/DDBJ whole genome shotgun (WGS) entry which is preliminary data.</text>
</comment>
<evidence type="ECO:0000256" key="1">
    <source>
        <dbReference type="ARBA" id="ARBA00007692"/>
    </source>
</evidence>
<dbReference type="Gene3D" id="1.25.70.10">
    <property type="entry name" value="Transcription termination factor 3, mitochondrial"/>
    <property type="match status" value="1"/>
</dbReference>
<comment type="similarity">
    <text evidence="1">Belongs to the mTERF family.</text>
</comment>
<dbReference type="PANTHER" id="PTHR13068:SF236">
    <property type="entry name" value="OS02G0749800 PROTEIN"/>
    <property type="match status" value="1"/>
</dbReference>
<reference evidence="4 5" key="1">
    <citation type="journal article" date="2021" name="Commun. Biol.">
        <title>The genome of Shorea leprosula (Dipterocarpaceae) highlights the ecological relevance of drought in aseasonal tropical rainforests.</title>
        <authorList>
            <person name="Ng K.K.S."/>
            <person name="Kobayashi M.J."/>
            <person name="Fawcett J.A."/>
            <person name="Hatakeyama M."/>
            <person name="Paape T."/>
            <person name="Ng C.H."/>
            <person name="Ang C.C."/>
            <person name="Tnah L.H."/>
            <person name="Lee C.T."/>
            <person name="Nishiyama T."/>
            <person name="Sese J."/>
            <person name="O'Brien M.J."/>
            <person name="Copetti D."/>
            <person name="Mohd Noor M.I."/>
            <person name="Ong R.C."/>
            <person name="Putra M."/>
            <person name="Sireger I.Z."/>
            <person name="Indrioko S."/>
            <person name="Kosugi Y."/>
            <person name="Izuno A."/>
            <person name="Isagi Y."/>
            <person name="Lee S.L."/>
            <person name="Shimizu K.K."/>
        </authorList>
    </citation>
    <scope>NUCLEOTIDE SEQUENCE [LARGE SCALE GENOMIC DNA]</scope>
    <source>
        <strain evidence="4">214</strain>
    </source>
</reference>
<organism evidence="4 5">
    <name type="scientific">Rubroshorea leprosula</name>
    <dbReference type="NCBI Taxonomy" id="152421"/>
    <lineage>
        <taxon>Eukaryota</taxon>
        <taxon>Viridiplantae</taxon>
        <taxon>Streptophyta</taxon>
        <taxon>Embryophyta</taxon>
        <taxon>Tracheophyta</taxon>
        <taxon>Spermatophyta</taxon>
        <taxon>Magnoliopsida</taxon>
        <taxon>eudicotyledons</taxon>
        <taxon>Gunneridae</taxon>
        <taxon>Pentapetalae</taxon>
        <taxon>rosids</taxon>
        <taxon>malvids</taxon>
        <taxon>Malvales</taxon>
        <taxon>Dipterocarpaceae</taxon>
        <taxon>Rubroshorea</taxon>
    </lineage>
</organism>
<dbReference type="Proteomes" id="UP001054252">
    <property type="component" value="Unassembled WGS sequence"/>
</dbReference>
<gene>
    <name evidence="4" type="ORF">SLEP1_g19629</name>
</gene>
<keyword evidence="2" id="KW-0804">Transcription</keyword>
<dbReference type="Pfam" id="PF02536">
    <property type="entry name" value="mTERF"/>
    <property type="match status" value="2"/>
</dbReference>
<dbReference type="GO" id="GO:0003676">
    <property type="term" value="F:nucleic acid binding"/>
    <property type="evidence" value="ECO:0007669"/>
    <property type="project" value="InterPro"/>
</dbReference>
<keyword evidence="5" id="KW-1185">Reference proteome</keyword>
<keyword evidence="2" id="KW-0806">Transcription termination</keyword>
<dbReference type="InterPro" id="IPR038538">
    <property type="entry name" value="MTERF_sf"/>
</dbReference>
<dbReference type="FunFam" id="1.25.70.10:FF:000001">
    <property type="entry name" value="Mitochondrial transcription termination factor-like"/>
    <property type="match status" value="1"/>
</dbReference>
<dbReference type="SMART" id="SM00733">
    <property type="entry name" value="Mterf"/>
    <property type="match status" value="5"/>
</dbReference>
<dbReference type="InterPro" id="IPR003690">
    <property type="entry name" value="MTERF"/>
</dbReference>
<dbReference type="GO" id="GO:0006353">
    <property type="term" value="P:DNA-templated transcription termination"/>
    <property type="evidence" value="ECO:0007669"/>
    <property type="project" value="UniProtKB-KW"/>
</dbReference>
<evidence type="ECO:0000256" key="2">
    <source>
        <dbReference type="ARBA" id="ARBA00022472"/>
    </source>
</evidence>
<dbReference type="AlphaFoldDB" id="A0AAV5J5W9"/>
<protein>
    <submittedName>
        <fullName evidence="4">Uncharacterized protein</fullName>
    </submittedName>
</protein>
<sequence>MLAFIGKAFVPYRTIEVGASYVRYIKTKTIPFPNSTEKNSLTVSYLTESCGLSLDKASSASRLVKIRNTEKPDSVLRFLHSQGFAKHDIVTLISKQPRFLVASLEKTLRPKIEFFQSLGMGGEDLTKIFCANDRILKSSLENQIIPFIDFLKGIVGTNENVVITLRHSSRVFNAQFVKVMMPNISNLREQGVPEGHIRRLMMCYPRSLMFRVDLFEEAVNEVKAMGFDPARKSFVWAVRTKTCMSKANWEKKKELLLGYGWSEGEFQSAFVLQPNLMATSDRKIMKVMDFLLTIVGLNPLDVAVYPNIFLCSLEGRLIPRWSLLKILMSEGLIKHADLGCAFIVNNNYFEKKYVIEYEKNAPEIIKAYQDGTRFKGLVADCKT</sequence>
<keyword evidence="3" id="KW-0809">Transit peptide</keyword>
<proteinExistence type="inferred from homology"/>